<name>A0A2W4VYP7_9CYAN</name>
<protein>
    <submittedName>
        <fullName evidence="1">DUF29 domain-containing protein</fullName>
    </submittedName>
</protein>
<comment type="caution">
    <text evidence="1">The sequence shown here is derived from an EMBL/GenBank/DDBJ whole genome shotgun (WGS) entry which is preliminary data.</text>
</comment>
<dbReference type="PANTHER" id="PTHR34235">
    <property type="entry name" value="SLR1203 PROTEIN-RELATED"/>
    <property type="match status" value="1"/>
</dbReference>
<dbReference type="Pfam" id="PF01724">
    <property type="entry name" value="DUF29"/>
    <property type="match status" value="1"/>
</dbReference>
<organism evidence="1 2">
    <name type="scientific">Shackletoniella antarctica</name>
    <dbReference type="NCBI Taxonomy" id="268115"/>
    <lineage>
        <taxon>Bacteria</taxon>
        <taxon>Bacillati</taxon>
        <taxon>Cyanobacteriota</taxon>
        <taxon>Cyanophyceae</taxon>
        <taxon>Oculatellales</taxon>
        <taxon>Oculatellaceae</taxon>
        <taxon>Shackletoniella</taxon>
    </lineage>
</organism>
<dbReference type="Gene3D" id="1.20.1220.20">
    <property type="entry name" value="Uncharcterised protein PF01724"/>
    <property type="match status" value="1"/>
</dbReference>
<gene>
    <name evidence="1" type="ORF">DCF17_15860</name>
</gene>
<sequence>MSAEIDVRPKSLYDQDYQLWLEDTVAQLQSQNFSALDLENLIEEIESLGRSDRRSLASYLRRLYEHFLKLSYWESERDRCFRGWDLEITNFRLEIQAILEDSPSLRSYLKERFDIEYGKARKAFLKASRLEPDLIPKEPEFTLDQVLDEDWLPWQPHELGK</sequence>
<dbReference type="PANTHER" id="PTHR34235:SF3">
    <property type="entry name" value="SLR1203 PROTEIN"/>
    <property type="match status" value="1"/>
</dbReference>
<dbReference type="EMBL" id="QBMN01000121">
    <property type="protein sequence ID" value="PZO37482.1"/>
    <property type="molecule type" value="Genomic_DNA"/>
</dbReference>
<reference evidence="1 2" key="2">
    <citation type="submission" date="2018-06" db="EMBL/GenBank/DDBJ databases">
        <title>Metagenomic assembly of (sub)arctic Cyanobacteria and their associated microbiome from non-axenic cultures.</title>
        <authorList>
            <person name="Baurain D."/>
        </authorList>
    </citation>
    <scope>NUCLEOTIDE SEQUENCE [LARGE SCALE GENOMIC DNA]</scope>
    <source>
        <strain evidence="1">ULC041bin1</strain>
    </source>
</reference>
<accession>A0A2W4VYP7</accession>
<evidence type="ECO:0000313" key="1">
    <source>
        <dbReference type="EMBL" id="PZO37482.1"/>
    </source>
</evidence>
<dbReference type="AlphaFoldDB" id="A0A2W4VYP7"/>
<dbReference type="InterPro" id="IPR002636">
    <property type="entry name" value="DUF29"/>
</dbReference>
<proteinExistence type="predicted"/>
<reference evidence="2" key="1">
    <citation type="submission" date="2018-04" db="EMBL/GenBank/DDBJ databases">
        <authorList>
            <person name="Cornet L."/>
        </authorList>
    </citation>
    <scope>NUCLEOTIDE SEQUENCE [LARGE SCALE GENOMIC DNA]</scope>
</reference>
<evidence type="ECO:0000313" key="2">
    <source>
        <dbReference type="Proteomes" id="UP000249081"/>
    </source>
</evidence>
<dbReference type="Proteomes" id="UP000249081">
    <property type="component" value="Unassembled WGS sequence"/>
</dbReference>